<dbReference type="Proteomes" id="UP001597405">
    <property type="component" value="Unassembled WGS sequence"/>
</dbReference>
<accession>A0ABW4UIG8</accession>
<sequence length="88" mass="9771">MMYTLEQNGRGAMADLMILELAKARQRVKRAELALRRAKEMLDEDCGVGINIALCGRIRAAQRRVIEARERLATIDPSARANSNSNAS</sequence>
<protein>
    <submittedName>
        <fullName evidence="2">Uncharacterized protein</fullName>
    </submittedName>
</protein>
<evidence type="ECO:0000256" key="1">
    <source>
        <dbReference type="SAM" id="Coils"/>
    </source>
</evidence>
<reference evidence="3" key="1">
    <citation type="journal article" date="2019" name="Int. J. Syst. Evol. Microbiol.">
        <title>The Global Catalogue of Microorganisms (GCM) 10K type strain sequencing project: providing services to taxonomists for standard genome sequencing and annotation.</title>
        <authorList>
            <consortium name="The Broad Institute Genomics Platform"/>
            <consortium name="The Broad Institute Genome Sequencing Center for Infectious Disease"/>
            <person name="Wu L."/>
            <person name="Ma J."/>
        </authorList>
    </citation>
    <scope>NUCLEOTIDE SEQUENCE [LARGE SCALE GENOMIC DNA]</scope>
    <source>
        <strain evidence="3">CGMCC 1.16225</strain>
    </source>
</reference>
<evidence type="ECO:0000313" key="2">
    <source>
        <dbReference type="EMBL" id="MFD1986036.1"/>
    </source>
</evidence>
<keyword evidence="3" id="KW-1185">Reference proteome</keyword>
<evidence type="ECO:0000313" key="3">
    <source>
        <dbReference type="Proteomes" id="UP001597405"/>
    </source>
</evidence>
<organism evidence="2 3">
    <name type="scientific">Mesorhizobium newzealandense</name>
    <dbReference type="NCBI Taxonomy" id="1300302"/>
    <lineage>
        <taxon>Bacteria</taxon>
        <taxon>Pseudomonadati</taxon>
        <taxon>Pseudomonadota</taxon>
        <taxon>Alphaproteobacteria</taxon>
        <taxon>Hyphomicrobiales</taxon>
        <taxon>Phyllobacteriaceae</taxon>
        <taxon>Mesorhizobium</taxon>
    </lineage>
</organism>
<gene>
    <name evidence="2" type="ORF">ACFSOZ_26680</name>
</gene>
<name>A0ABW4UIG8_9HYPH</name>
<dbReference type="RefSeq" id="WP_379102855.1">
    <property type="nucleotide sequence ID" value="NZ_JBHUGZ010000017.1"/>
</dbReference>
<comment type="caution">
    <text evidence="2">The sequence shown here is derived from an EMBL/GenBank/DDBJ whole genome shotgun (WGS) entry which is preliminary data.</text>
</comment>
<keyword evidence="1" id="KW-0175">Coiled coil</keyword>
<proteinExistence type="predicted"/>
<feature type="coiled-coil region" evidence="1">
    <location>
        <begin position="14"/>
        <end position="41"/>
    </location>
</feature>
<dbReference type="EMBL" id="JBHUGZ010000017">
    <property type="protein sequence ID" value="MFD1986036.1"/>
    <property type="molecule type" value="Genomic_DNA"/>
</dbReference>